<organism evidence="1 2">
    <name type="scientific">Trapa natans</name>
    <name type="common">Water chestnut</name>
    <dbReference type="NCBI Taxonomy" id="22666"/>
    <lineage>
        <taxon>Eukaryota</taxon>
        <taxon>Viridiplantae</taxon>
        <taxon>Streptophyta</taxon>
        <taxon>Embryophyta</taxon>
        <taxon>Tracheophyta</taxon>
        <taxon>Spermatophyta</taxon>
        <taxon>Magnoliopsida</taxon>
        <taxon>eudicotyledons</taxon>
        <taxon>Gunneridae</taxon>
        <taxon>Pentapetalae</taxon>
        <taxon>rosids</taxon>
        <taxon>malvids</taxon>
        <taxon>Myrtales</taxon>
        <taxon>Lythraceae</taxon>
        <taxon>Trapa</taxon>
    </lineage>
</organism>
<dbReference type="Gene3D" id="1.25.40.10">
    <property type="entry name" value="Tetratricopeptide repeat domain"/>
    <property type="match status" value="1"/>
</dbReference>
<accession>A0AAN7KEA7</accession>
<dbReference type="InterPro" id="IPR011990">
    <property type="entry name" value="TPR-like_helical_dom_sf"/>
</dbReference>
<sequence>MASLSSLSFSSQSNLIHHRKLLKLPPSSFPRCLRPPKLLSCTEWKIHILARSFLASAAIPSSPKEVLKPLLKKAAILLLGCSIFVGFVIQRPSFAIAAPTLETSEREELFEKLLEDDSANVEALKVVLYGKMRRGKTEEAIKYVDKLIDADPFEVEWRLLRALCYETMGQLSTAKKLFRDILEERPLLLRALHGLAMVMHKNNEGSAVFEMLYKALELARRQNRVTEERNIKILIAQMHVVKGDLDGSLKKFQDLIHDDPRDFRPYLCQGIVYSLLDKKDEAQEQFETYQSLVPEEFPQRGFLDDVVLAAKSKPQDQFWKDFETEFSSSK</sequence>
<evidence type="ECO:0008006" key="3">
    <source>
        <dbReference type="Google" id="ProtNLM"/>
    </source>
</evidence>
<evidence type="ECO:0000313" key="2">
    <source>
        <dbReference type="Proteomes" id="UP001346149"/>
    </source>
</evidence>
<protein>
    <recommendedName>
        <fullName evidence="3">Protein SLOW GREEN 1, chloroplastic</fullName>
    </recommendedName>
</protein>
<name>A0AAN7KEA7_TRANT</name>
<dbReference type="InterPro" id="IPR019734">
    <property type="entry name" value="TPR_rpt"/>
</dbReference>
<gene>
    <name evidence="1" type="ORF">SAY86_026789</name>
</gene>
<evidence type="ECO:0000313" key="1">
    <source>
        <dbReference type="EMBL" id="KAK4765699.1"/>
    </source>
</evidence>
<dbReference type="AlphaFoldDB" id="A0AAN7KEA7"/>
<comment type="caution">
    <text evidence="1">The sequence shown here is derived from an EMBL/GenBank/DDBJ whole genome shotgun (WGS) entry which is preliminary data.</text>
</comment>
<proteinExistence type="predicted"/>
<dbReference type="SUPFAM" id="SSF48452">
    <property type="entry name" value="TPR-like"/>
    <property type="match status" value="1"/>
</dbReference>
<dbReference type="EMBL" id="JAXQNO010000023">
    <property type="protein sequence ID" value="KAK4765699.1"/>
    <property type="molecule type" value="Genomic_DNA"/>
</dbReference>
<dbReference type="Proteomes" id="UP001346149">
    <property type="component" value="Unassembled WGS sequence"/>
</dbReference>
<reference evidence="1 2" key="1">
    <citation type="journal article" date="2023" name="Hortic Res">
        <title>Pangenome of water caltrop reveals structural variations and asymmetric subgenome divergence after allopolyploidization.</title>
        <authorList>
            <person name="Zhang X."/>
            <person name="Chen Y."/>
            <person name="Wang L."/>
            <person name="Yuan Y."/>
            <person name="Fang M."/>
            <person name="Shi L."/>
            <person name="Lu R."/>
            <person name="Comes H.P."/>
            <person name="Ma Y."/>
            <person name="Chen Y."/>
            <person name="Huang G."/>
            <person name="Zhou Y."/>
            <person name="Zheng Z."/>
            <person name="Qiu Y."/>
        </authorList>
    </citation>
    <scope>NUCLEOTIDE SEQUENCE [LARGE SCALE GENOMIC DNA]</scope>
    <source>
        <strain evidence="1">F231</strain>
    </source>
</reference>
<dbReference type="PANTHER" id="PTHR36350">
    <property type="entry name" value="TRANSMEMBRANE PROTEIN"/>
    <property type="match status" value="1"/>
</dbReference>
<dbReference type="Pfam" id="PF13174">
    <property type="entry name" value="TPR_6"/>
    <property type="match status" value="1"/>
</dbReference>
<dbReference type="PANTHER" id="PTHR36350:SF3">
    <property type="entry name" value="TRANSMEMBRANE PROTEIN"/>
    <property type="match status" value="1"/>
</dbReference>
<keyword evidence="2" id="KW-1185">Reference proteome</keyword>